<dbReference type="Pfam" id="PF01841">
    <property type="entry name" value="Transglut_core"/>
    <property type="match status" value="1"/>
</dbReference>
<dbReference type="Gene3D" id="2.10.270.10">
    <property type="entry name" value="Cholin Binding"/>
    <property type="match status" value="1"/>
</dbReference>
<feature type="signal peptide" evidence="3">
    <location>
        <begin position="1"/>
        <end position="28"/>
    </location>
</feature>
<evidence type="ECO:0000313" key="5">
    <source>
        <dbReference type="EMBL" id="MCC2189283.1"/>
    </source>
</evidence>
<reference evidence="5 6" key="1">
    <citation type="submission" date="2021-10" db="EMBL/GenBank/DDBJ databases">
        <title>Anaerobic single-cell dispensing facilitates the cultivation of human gut bacteria.</title>
        <authorList>
            <person name="Afrizal A."/>
        </authorList>
    </citation>
    <scope>NUCLEOTIDE SEQUENCE [LARGE SCALE GENOMIC DNA]</scope>
    <source>
        <strain evidence="5 6">CLA-AA-H277</strain>
    </source>
</reference>
<dbReference type="RefSeq" id="WP_227614666.1">
    <property type="nucleotide sequence ID" value="NZ_JAJEPR010000006.1"/>
</dbReference>
<evidence type="ECO:0000256" key="1">
    <source>
        <dbReference type="ARBA" id="ARBA00022737"/>
    </source>
</evidence>
<evidence type="ECO:0000259" key="4">
    <source>
        <dbReference type="Pfam" id="PF01841"/>
    </source>
</evidence>
<gene>
    <name evidence="5" type="ORF">LKD71_05555</name>
</gene>
<keyword evidence="3" id="KW-0732">Signal</keyword>
<dbReference type="AlphaFoldDB" id="A0AAE3J5L5"/>
<evidence type="ECO:0000256" key="2">
    <source>
        <dbReference type="PROSITE-ProRule" id="PRU00591"/>
    </source>
</evidence>
<dbReference type="Pfam" id="PF01473">
    <property type="entry name" value="Choline_bind_1"/>
    <property type="match status" value="1"/>
</dbReference>
<dbReference type="Gene3D" id="3.10.620.30">
    <property type="match status" value="1"/>
</dbReference>
<accession>A0AAE3J5L5</accession>
<comment type="caution">
    <text evidence="5">The sequence shown here is derived from an EMBL/GenBank/DDBJ whole genome shotgun (WGS) entry which is preliminary data.</text>
</comment>
<keyword evidence="6" id="KW-1185">Reference proteome</keyword>
<dbReference type="InterPro" id="IPR038765">
    <property type="entry name" value="Papain-like_cys_pep_sf"/>
</dbReference>
<proteinExistence type="predicted"/>
<dbReference type="SUPFAM" id="SSF69360">
    <property type="entry name" value="Cell wall binding repeat"/>
    <property type="match status" value="1"/>
</dbReference>
<dbReference type="InterPro" id="IPR018337">
    <property type="entry name" value="Cell_wall/Cho-bd_repeat"/>
</dbReference>
<dbReference type="Proteomes" id="UP001197875">
    <property type="component" value="Unassembled WGS sequence"/>
</dbReference>
<dbReference type="InterPro" id="IPR002931">
    <property type="entry name" value="Transglutaminase-like"/>
</dbReference>
<name>A0AAE3J5L5_9FIRM</name>
<dbReference type="SUPFAM" id="SSF54001">
    <property type="entry name" value="Cysteine proteinases"/>
    <property type="match status" value="1"/>
</dbReference>
<evidence type="ECO:0000313" key="6">
    <source>
        <dbReference type="Proteomes" id="UP001197875"/>
    </source>
</evidence>
<evidence type="ECO:0000256" key="3">
    <source>
        <dbReference type="SAM" id="SignalP"/>
    </source>
</evidence>
<feature type="repeat" description="Cell wall-binding" evidence="2">
    <location>
        <begin position="89"/>
        <end position="112"/>
    </location>
</feature>
<dbReference type="PROSITE" id="PS51170">
    <property type="entry name" value="CW"/>
    <property type="match status" value="1"/>
</dbReference>
<sequence>MNNSKRMAALLMAAVLTVPQGSGILAQAAEEPETTAAAESLSTATAKKTTGLVPKGGKYYYYSNGTMLKNRWVRVSGKKYYLGADGAAKTGWYTIKERTGYKTYYFNVRGVMQAKYTKSADKTLITAADSLIRKLRITYKTGSNTAMLKIYNYMRNSCAYRREEFPTASQKGWDISYAGKMLTVRTDQGKYAGNCYSFAATYAYLVKRVTGLPVRIGMGSTNVFKEKSNETQPHAWCEVQIGKTWYTFDPNLAMAAKNNPQGIKNPAAKGKSFYKQKRSSMVGKLYKGANGTGNPTYVEVKI</sequence>
<organism evidence="5 6">
    <name type="scientific">Fusicatenibacter faecihominis</name>
    <dbReference type="NCBI Taxonomy" id="2881276"/>
    <lineage>
        <taxon>Bacteria</taxon>
        <taxon>Bacillati</taxon>
        <taxon>Bacillota</taxon>
        <taxon>Clostridia</taxon>
        <taxon>Lachnospirales</taxon>
        <taxon>Lachnospiraceae</taxon>
        <taxon>Fusicatenibacter</taxon>
    </lineage>
</organism>
<dbReference type="EMBL" id="JAJEPR010000006">
    <property type="protein sequence ID" value="MCC2189283.1"/>
    <property type="molecule type" value="Genomic_DNA"/>
</dbReference>
<keyword evidence="1" id="KW-0677">Repeat</keyword>
<feature type="chain" id="PRO_5042151844" description="Transglutaminase-like domain-containing protein" evidence="3">
    <location>
        <begin position="29"/>
        <end position="302"/>
    </location>
</feature>
<feature type="domain" description="Transglutaminase-like" evidence="4">
    <location>
        <begin position="145"/>
        <end position="250"/>
    </location>
</feature>
<protein>
    <recommendedName>
        <fullName evidence="4">Transglutaminase-like domain-containing protein</fullName>
    </recommendedName>
</protein>